<keyword evidence="3" id="KW-1185">Reference proteome</keyword>
<gene>
    <name evidence="2" type="ORF">EDB92DRAFT_1822184</name>
</gene>
<name>A0AAD4Q286_9AGAM</name>
<sequence length="362" mass="38464">MGISEQHSNSSYYGMQKQGVGVVNAGTRRPCWPCCATRLCLMSPFPCEQSGVPACTPFPTNGEGWGRGSRAPFPHIWGGMAKGREVLGAAYLHATPFHAKGEGWSWGWEGEEGGSGGRGDTERRGDVPSCAPLPREWGREGRWPASCAPFRTYGVSQTREKGRGGGQHGEVGRSAFARHLSAQTGLRGQGGRGGADTECPVHPPSMQMGKGGGQMARGKGWDQRWHALVRTPSARMGKGGARERGAVACPCAHSFCVNTNGGQGERERGVAALCAPSVRMGGMDKGEGRARGNGENRQRRDRVLHVNGTHGGRGQDGMEYPHVLPFCTNKVARTGGKGKEGGEVMEGTLFAHPILYELGGTQ</sequence>
<dbReference type="EMBL" id="JAKELL010000290">
    <property type="protein sequence ID" value="KAH8977646.1"/>
    <property type="molecule type" value="Genomic_DNA"/>
</dbReference>
<dbReference type="AlphaFoldDB" id="A0AAD4Q286"/>
<feature type="region of interest" description="Disordered" evidence="1">
    <location>
        <begin position="102"/>
        <end position="135"/>
    </location>
</feature>
<comment type="caution">
    <text evidence="2">The sequence shown here is derived from an EMBL/GenBank/DDBJ whole genome shotgun (WGS) entry which is preliminary data.</text>
</comment>
<protein>
    <submittedName>
        <fullName evidence="2">Uncharacterized protein</fullName>
    </submittedName>
</protein>
<feature type="compositionally biased region" description="Basic and acidic residues" evidence="1">
    <location>
        <begin position="283"/>
        <end position="304"/>
    </location>
</feature>
<dbReference type="Proteomes" id="UP001201163">
    <property type="component" value="Unassembled WGS sequence"/>
</dbReference>
<evidence type="ECO:0000313" key="2">
    <source>
        <dbReference type="EMBL" id="KAH8977646.1"/>
    </source>
</evidence>
<reference evidence="2" key="1">
    <citation type="submission" date="2022-01" db="EMBL/GenBank/DDBJ databases">
        <title>Comparative genomics reveals a dynamic genome evolution in the ectomycorrhizal milk-cap (Lactarius) mushrooms.</title>
        <authorList>
            <consortium name="DOE Joint Genome Institute"/>
            <person name="Lebreton A."/>
            <person name="Tang N."/>
            <person name="Kuo A."/>
            <person name="LaButti K."/>
            <person name="Drula E."/>
            <person name="Barry K."/>
            <person name="Clum A."/>
            <person name="Lipzen A."/>
            <person name="Mousain D."/>
            <person name="Ng V."/>
            <person name="Wang R."/>
            <person name="Wang X."/>
            <person name="Dai Y."/>
            <person name="Henrissat B."/>
            <person name="Grigoriev I.V."/>
            <person name="Guerin-Laguette A."/>
            <person name="Yu F."/>
            <person name="Martin F.M."/>
        </authorList>
    </citation>
    <scope>NUCLEOTIDE SEQUENCE</scope>
    <source>
        <strain evidence="2">QP</strain>
    </source>
</reference>
<evidence type="ECO:0000313" key="3">
    <source>
        <dbReference type="Proteomes" id="UP001201163"/>
    </source>
</evidence>
<accession>A0AAD4Q286</accession>
<proteinExistence type="predicted"/>
<feature type="region of interest" description="Disordered" evidence="1">
    <location>
        <begin position="283"/>
        <end position="317"/>
    </location>
</feature>
<evidence type="ECO:0000256" key="1">
    <source>
        <dbReference type="SAM" id="MobiDB-lite"/>
    </source>
</evidence>
<organism evidence="2 3">
    <name type="scientific">Lactarius akahatsu</name>
    <dbReference type="NCBI Taxonomy" id="416441"/>
    <lineage>
        <taxon>Eukaryota</taxon>
        <taxon>Fungi</taxon>
        <taxon>Dikarya</taxon>
        <taxon>Basidiomycota</taxon>
        <taxon>Agaricomycotina</taxon>
        <taxon>Agaricomycetes</taxon>
        <taxon>Russulales</taxon>
        <taxon>Russulaceae</taxon>
        <taxon>Lactarius</taxon>
    </lineage>
</organism>